<dbReference type="Pfam" id="PF10173">
    <property type="entry name" value="Mit_KHE1"/>
    <property type="match status" value="1"/>
</dbReference>
<dbReference type="GeneID" id="63713149"/>
<evidence type="ECO:0000256" key="1">
    <source>
        <dbReference type="SAM" id="Phobius"/>
    </source>
</evidence>
<keyword evidence="3" id="KW-1185">Reference proteome</keyword>
<evidence type="ECO:0000313" key="3">
    <source>
        <dbReference type="Proteomes" id="UP000076580"/>
    </source>
</evidence>
<dbReference type="PANTHER" id="PTHR28062">
    <property type="entry name" value="K+-H+ EXCHANGE-LIKE PROTEIN"/>
    <property type="match status" value="1"/>
</dbReference>
<dbReference type="FunCoup" id="A0A151GQK1">
    <property type="interactions" value="7"/>
</dbReference>
<dbReference type="InterPro" id="IPR018786">
    <property type="entry name" value="Mit_KHE1"/>
</dbReference>
<dbReference type="EMBL" id="LAYC01000001">
    <property type="protein sequence ID" value="KYK59376.1"/>
    <property type="molecule type" value="Genomic_DNA"/>
</dbReference>
<feature type="transmembrane region" description="Helical" evidence="1">
    <location>
        <begin position="226"/>
        <end position="253"/>
    </location>
</feature>
<dbReference type="PANTHER" id="PTHR28062:SF1">
    <property type="entry name" value="TRANSMEMBRANE PROTEIN"/>
    <property type="match status" value="1"/>
</dbReference>
<name>A0A151GQK1_DRECN</name>
<dbReference type="RefSeq" id="XP_040658728.1">
    <property type="nucleotide sequence ID" value="XM_040797845.1"/>
</dbReference>
<sequence length="356" mass="39641">MPRIDSATREAARRRAVDDDDHLRHTFLPAHPNVAAQESVSARRLVVSCGAVQPTATVRIASLHFLRPTVDSLAPLSLAAMRLFLLPVSTRRTFMYAQRLAATTSNATSTPAAAADGKTASKDSSVVDKGTAWAAKKWAQWEKKEAGWQRKVVDLGNHAFRRIPYEEWGLKSVPPLSRRRADGELKAKDKIELLFPGTVIEPHRAEQLALKLATERQGIHRSKMMWCFVGMPITLPFALVPVIPNLPFFYLVYRAWSHWRAVAGGKHVQWLVENKLLRPSPSAMLDRLYAPKVTASSPPAEPSGKEELLLSQEQIRDFSDTLAVPALELELERAVWQVERALKEGDQDRGATTPPS</sequence>
<proteinExistence type="predicted"/>
<evidence type="ECO:0008006" key="4">
    <source>
        <dbReference type="Google" id="ProtNLM"/>
    </source>
</evidence>
<keyword evidence="1" id="KW-0472">Membrane</keyword>
<dbReference type="GO" id="GO:0006813">
    <property type="term" value="P:potassium ion transport"/>
    <property type="evidence" value="ECO:0007669"/>
    <property type="project" value="TreeGrafter"/>
</dbReference>
<reference evidence="2 3" key="1">
    <citation type="journal article" date="2016" name="Sci. Rep.">
        <title>Insights into Adaptations to a Near-Obligate Nematode Endoparasitic Lifestyle from the Finished Genome of Drechmeria coniospora.</title>
        <authorList>
            <person name="Zhang L."/>
            <person name="Zhou Z."/>
            <person name="Guo Q."/>
            <person name="Fokkens L."/>
            <person name="Miskei M."/>
            <person name="Pocsi I."/>
            <person name="Zhang W."/>
            <person name="Chen M."/>
            <person name="Wang L."/>
            <person name="Sun Y."/>
            <person name="Donzelli B.G."/>
            <person name="Gibson D.M."/>
            <person name="Nelson D.R."/>
            <person name="Luo J.G."/>
            <person name="Rep M."/>
            <person name="Liu H."/>
            <person name="Yang S."/>
            <person name="Wang J."/>
            <person name="Krasnoff S.B."/>
            <person name="Xu Y."/>
            <person name="Molnar I."/>
            <person name="Lin M."/>
        </authorList>
    </citation>
    <scope>NUCLEOTIDE SEQUENCE [LARGE SCALE GENOMIC DNA]</scope>
    <source>
        <strain evidence="2 3">ARSEF 6962</strain>
    </source>
</reference>
<organism evidence="2 3">
    <name type="scientific">Drechmeria coniospora</name>
    <name type="common">Nematophagous fungus</name>
    <name type="synonym">Meria coniospora</name>
    <dbReference type="NCBI Taxonomy" id="98403"/>
    <lineage>
        <taxon>Eukaryota</taxon>
        <taxon>Fungi</taxon>
        <taxon>Dikarya</taxon>
        <taxon>Ascomycota</taxon>
        <taxon>Pezizomycotina</taxon>
        <taxon>Sordariomycetes</taxon>
        <taxon>Hypocreomycetidae</taxon>
        <taxon>Hypocreales</taxon>
        <taxon>Ophiocordycipitaceae</taxon>
        <taxon>Drechmeria</taxon>
    </lineage>
</organism>
<dbReference type="Proteomes" id="UP000076580">
    <property type="component" value="Chromosome 01"/>
</dbReference>
<dbReference type="AlphaFoldDB" id="A0A151GQK1"/>
<keyword evidence="1" id="KW-1133">Transmembrane helix</keyword>
<comment type="caution">
    <text evidence="2">The sequence shown here is derived from an EMBL/GenBank/DDBJ whole genome shotgun (WGS) entry which is preliminary data.</text>
</comment>
<protein>
    <recommendedName>
        <fullName evidence="4">Mitochondrial K+-H+ exchange-related-domain-containing protein</fullName>
    </recommendedName>
</protein>
<gene>
    <name evidence="2" type="ORF">DCS_00506</name>
</gene>
<accession>A0A151GQK1</accession>
<evidence type="ECO:0000313" key="2">
    <source>
        <dbReference type="EMBL" id="KYK59376.1"/>
    </source>
</evidence>
<dbReference type="GO" id="GO:1902600">
    <property type="term" value="P:proton transmembrane transport"/>
    <property type="evidence" value="ECO:0007669"/>
    <property type="project" value="TreeGrafter"/>
</dbReference>
<keyword evidence="1" id="KW-0812">Transmembrane</keyword>
<dbReference type="InParanoid" id="A0A151GQK1"/>
<dbReference type="GO" id="GO:0005743">
    <property type="term" value="C:mitochondrial inner membrane"/>
    <property type="evidence" value="ECO:0007669"/>
    <property type="project" value="TreeGrafter"/>
</dbReference>